<evidence type="ECO:0000259" key="7">
    <source>
        <dbReference type="PROSITE" id="PS51296"/>
    </source>
</evidence>
<dbReference type="SUPFAM" id="SSF50022">
    <property type="entry name" value="ISP domain"/>
    <property type="match status" value="1"/>
</dbReference>
<keyword evidence="9" id="KW-1185">Reference proteome</keyword>
<dbReference type="Pfam" id="PF19112">
    <property type="entry name" value="VanA_C"/>
    <property type="match status" value="1"/>
</dbReference>
<comment type="caution">
    <text evidence="8">The sequence shown here is derived from an EMBL/GenBank/DDBJ whole genome shotgun (WGS) entry which is preliminary data.</text>
</comment>
<proteinExistence type="predicted"/>
<reference evidence="8 9" key="1">
    <citation type="submission" date="2024-06" db="EMBL/GenBank/DDBJ databases">
        <authorList>
            <person name="Kraege A."/>
            <person name="Thomma B."/>
        </authorList>
    </citation>
    <scope>NUCLEOTIDE SEQUENCE [LARGE SCALE GENOMIC DNA]</scope>
</reference>
<feature type="region of interest" description="Disordered" evidence="6">
    <location>
        <begin position="233"/>
        <end position="274"/>
    </location>
</feature>
<feature type="compositionally biased region" description="Polar residues" evidence="6">
    <location>
        <begin position="46"/>
        <end position="61"/>
    </location>
</feature>
<feature type="region of interest" description="Disordered" evidence="6">
    <location>
        <begin position="37"/>
        <end position="72"/>
    </location>
</feature>
<evidence type="ECO:0000313" key="8">
    <source>
        <dbReference type="EMBL" id="CAL5229200.1"/>
    </source>
</evidence>
<gene>
    <name evidence="8" type="primary">g12482</name>
    <name evidence="8" type="ORF">VP750_LOCUS11106</name>
</gene>
<dbReference type="PANTHER" id="PTHR21266:SF60">
    <property type="entry name" value="3-KETOSTEROID-9-ALPHA-MONOOXYGENASE, OXYGENASE COMPONENT"/>
    <property type="match status" value="1"/>
</dbReference>
<feature type="compositionally biased region" description="Basic and acidic residues" evidence="6">
    <location>
        <begin position="62"/>
        <end position="72"/>
    </location>
</feature>
<dbReference type="CDD" id="cd03469">
    <property type="entry name" value="Rieske_RO_Alpha_N"/>
    <property type="match status" value="1"/>
</dbReference>
<dbReference type="Gene3D" id="3.90.380.10">
    <property type="entry name" value="Naphthalene 1,2-dioxygenase Alpha Subunit, Chain A, domain 1"/>
    <property type="match status" value="1"/>
</dbReference>
<evidence type="ECO:0000256" key="4">
    <source>
        <dbReference type="ARBA" id="ARBA00023004"/>
    </source>
</evidence>
<dbReference type="InterPro" id="IPR044043">
    <property type="entry name" value="VanA_C_cat"/>
</dbReference>
<dbReference type="EMBL" id="CAXHTA020000020">
    <property type="protein sequence ID" value="CAL5229200.1"/>
    <property type="molecule type" value="Genomic_DNA"/>
</dbReference>
<sequence>MHRVALRCQAGTPSYVTATGHIRTARTAPAVLKHRLAQPLSHRRSTPATCVAHSQRQSTGSERSREKREVKDDPTPFFEPLLRSFLLGLTCGACFESLHVAAKFVGLVTSGEIGVHSITDVLPSVADRFAPLFLHDHVVALSSWLLFYIIEAVAVYSVLNKYPNDADAAARAVGKLVTIPKKMLPMRLQLFKQLLLKGTNPLRPATALALPDTSSNILTVPGIRSNVVEAPARTGATPTLPKPLTRPPLILQPQQEETGRSGPEKEDGTLAEKRERMGLRPGQLDPQTSEIGHRMRELAGRKAYLRNFWYAAGISEQVKDKPVGVEILGEKVVLYRDSTGTIQCLHDVCPHRGAPLHKGWVAEVEGHDCVVCPYHGWAFDGEGVLQDVPAAETQKEWPRKQLIQSYPVKEKGGFIWLFYGPKSLPEEERPPIPYVPELDDPTWQPVYGDIEFECNHWSVFENAIDMAHIHYLHNDTFGNQGQPQIRHMTCSTEPYGVTAKFGLHNKPVNAMWEFSKVPEVKVTAQALLPSTSVIGFTLGNGLSFTTFVNTVPINEHRTVNRFALIRRLDTMGLGPIFNLSAWDSVARQAMIRILSEDKAMVEQLHPEMLLREISVKADLPQTAFRKLRQSFIDLGFGVAPDANKERFRSDF</sequence>
<feature type="domain" description="Rieske" evidence="7">
    <location>
        <begin position="309"/>
        <end position="417"/>
    </location>
</feature>
<dbReference type="Gene3D" id="2.102.10.10">
    <property type="entry name" value="Rieske [2Fe-2S] iron-sulphur domain"/>
    <property type="match status" value="1"/>
</dbReference>
<dbReference type="PROSITE" id="PS51296">
    <property type="entry name" value="RIESKE"/>
    <property type="match status" value="1"/>
</dbReference>
<dbReference type="InterPro" id="IPR050584">
    <property type="entry name" value="Cholesterol_7-desaturase"/>
</dbReference>
<dbReference type="PANTHER" id="PTHR21266">
    <property type="entry name" value="IRON-SULFUR DOMAIN CONTAINING PROTEIN"/>
    <property type="match status" value="1"/>
</dbReference>
<name>A0ABP1GD37_9CHLO</name>
<dbReference type="Pfam" id="PF00355">
    <property type="entry name" value="Rieske"/>
    <property type="match status" value="1"/>
</dbReference>
<evidence type="ECO:0000256" key="1">
    <source>
        <dbReference type="ARBA" id="ARBA00022714"/>
    </source>
</evidence>
<evidence type="ECO:0000313" key="9">
    <source>
        <dbReference type="Proteomes" id="UP001497392"/>
    </source>
</evidence>
<keyword evidence="1" id="KW-0001">2Fe-2S</keyword>
<protein>
    <submittedName>
        <fullName evidence="8">G12482 protein</fullName>
    </submittedName>
</protein>
<evidence type="ECO:0000256" key="6">
    <source>
        <dbReference type="SAM" id="MobiDB-lite"/>
    </source>
</evidence>
<evidence type="ECO:0000256" key="2">
    <source>
        <dbReference type="ARBA" id="ARBA00022723"/>
    </source>
</evidence>
<keyword evidence="5" id="KW-0411">Iron-sulfur</keyword>
<dbReference type="InterPro" id="IPR036922">
    <property type="entry name" value="Rieske_2Fe-2S_sf"/>
</dbReference>
<dbReference type="Proteomes" id="UP001497392">
    <property type="component" value="Unassembled WGS sequence"/>
</dbReference>
<accession>A0ABP1GD37</accession>
<evidence type="ECO:0000256" key="3">
    <source>
        <dbReference type="ARBA" id="ARBA00023002"/>
    </source>
</evidence>
<dbReference type="SUPFAM" id="SSF55961">
    <property type="entry name" value="Bet v1-like"/>
    <property type="match status" value="1"/>
</dbReference>
<feature type="compositionally biased region" description="Basic and acidic residues" evidence="6">
    <location>
        <begin position="257"/>
        <end position="274"/>
    </location>
</feature>
<evidence type="ECO:0000256" key="5">
    <source>
        <dbReference type="ARBA" id="ARBA00023014"/>
    </source>
</evidence>
<dbReference type="InterPro" id="IPR017941">
    <property type="entry name" value="Rieske_2Fe-2S"/>
</dbReference>
<organism evidence="8 9">
    <name type="scientific">Coccomyxa viridis</name>
    <dbReference type="NCBI Taxonomy" id="1274662"/>
    <lineage>
        <taxon>Eukaryota</taxon>
        <taxon>Viridiplantae</taxon>
        <taxon>Chlorophyta</taxon>
        <taxon>core chlorophytes</taxon>
        <taxon>Trebouxiophyceae</taxon>
        <taxon>Trebouxiophyceae incertae sedis</taxon>
        <taxon>Coccomyxaceae</taxon>
        <taxon>Coccomyxa</taxon>
    </lineage>
</organism>
<keyword evidence="2" id="KW-0479">Metal-binding</keyword>
<keyword evidence="4" id="KW-0408">Iron</keyword>
<keyword evidence="3" id="KW-0560">Oxidoreductase</keyword>